<gene>
    <name evidence="2" type="ORF">TGP89_289700</name>
</gene>
<feature type="region of interest" description="Disordered" evidence="1">
    <location>
        <begin position="449"/>
        <end position="531"/>
    </location>
</feature>
<evidence type="ECO:0000256" key="1">
    <source>
        <dbReference type="SAM" id="MobiDB-lite"/>
    </source>
</evidence>
<dbReference type="AlphaFoldDB" id="A0A086JMD8"/>
<accession>A0A086JMD8</accession>
<organism evidence="2 3">
    <name type="scientific">Toxoplasma gondii p89</name>
    <dbReference type="NCBI Taxonomy" id="943119"/>
    <lineage>
        <taxon>Eukaryota</taxon>
        <taxon>Sar</taxon>
        <taxon>Alveolata</taxon>
        <taxon>Apicomplexa</taxon>
        <taxon>Conoidasida</taxon>
        <taxon>Coccidia</taxon>
        <taxon>Eucoccidiorida</taxon>
        <taxon>Eimeriorina</taxon>
        <taxon>Sarcocystidae</taxon>
        <taxon>Toxoplasma</taxon>
    </lineage>
</organism>
<feature type="compositionally biased region" description="Basic and acidic residues" evidence="1">
    <location>
        <begin position="411"/>
        <end position="420"/>
    </location>
</feature>
<reference evidence="2 3" key="1">
    <citation type="submission" date="2014-03" db="EMBL/GenBank/DDBJ databases">
        <authorList>
            <person name="Sibley D."/>
            <person name="Venepally P."/>
            <person name="Karamycheva S."/>
            <person name="Hadjithomas M."/>
            <person name="Khan A."/>
            <person name="Brunk B."/>
            <person name="Roos D."/>
            <person name="Caler E."/>
            <person name="Lorenzi H."/>
        </authorList>
    </citation>
    <scope>NUCLEOTIDE SEQUENCE [LARGE SCALE GENOMIC DNA]</scope>
    <source>
        <strain evidence="3">p89</strain>
    </source>
</reference>
<name>A0A086JMD8_TOXGO</name>
<protein>
    <submittedName>
        <fullName evidence="2">Uncharacterized protein</fullName>
    </submittedName>
</protein>
<dbReference type="Proteomes" id="UP000028828">
    <property type="component" value="Unassembled WGS sequence"/>
</dbReference>
<dbReference type="VEuPathDB" id="ToxoDB:TGP89_289700"/>
<dbReference type="OrthoDB" id="330218at2759"/>
<feature type="compositionally biased region" description="Basic and acidic residues" evidence="1">
    <location>
        <begin position="449"/>
        <end position="464"/>
    </location>
</feature>
<feature type="compositionally biased region" description="Basic and acidic residues" evidence="1">
    <location>
        <begin position="502"/>
        <end position="514"/>
    </location>
</feature>
<feature type="region of interest" description="Disordered" evidence="1">
    <location>
        <begin position="1"/>
        <end position="24"/>
    </location>
</feature>
<comment type="caution">
    <text evidence="2">The sequence shown here is derived from an EMBL/GenBank/DDBJ whole genome shotgun (WGS) entry which is preliminary data.</text>
</comment>
<evidence type="ECO:0000313" key="3">
    <source>
        <dbReference type="Proteomes" id="UP000028828"/>
    </source>
</evidence>
<proteinExistence type="predicted"/>
<evidence type="ECO:0000313" key="2">
    <source>
        <dbReference type="EMBL" id="KFG33306.1"/>
    </source>
</evidence>
<sequence length="589" mass="64719">MASHTAASSSFAPSVRLHGDSREDTSRLERQQEAWLYRAFTRALLHSFWSSSNSTLQRTIRCRIKSKNKFREKCEALGQCLVRVGGAAAAAALKPLEHPDLLAAVVHVGTHEFFHRFMFDGVDSDPLYRPPDGDLRRMYPAIQPKHGPWRLFAVPYVSLRDSMNGDATVHICLDNLEKELPESETEWGKSIMQQGDAADEVYRSRYAEENGAVPYSELSLGQLQELVAHGQFFLSAVEQQLRDFWTCASHIKLILQQHARKGVHVSGTGKAGAVLNEAEQAGVAGEWEPNAHVSDVDCSSGVLRSLPSVNKRGLTPEAVLGLRCWNGQTERSGCQDAETGAARSASEGLKARDSHTGPAGDGEVTLSSGNERSFISQTLPTSENLPCSSVRHVQSHSCRHEVSHSSGVPGRQRESAERELPPTSPPFSPQRLRHRPVVSLAELGDLSVLERRSRDQKSQRDRQWHSKAPMSGELVGGDDTGDVSLKLGTEPSVLSVDSSSDTAEKPELKKKSQPADENGPETDEVATEASSDEWAVIAGGKELEEICDAVYSESLRLQELVSFYEDFAAECLQRQGFELGAARFRENEL</sequence>
<dbReference type="EMBL" id="AEYI02001772">
    <property type="protein sequence ID" value="KFG33306.1"/>
    <property type="molecule type" value="Genomic_DNA"/>
</dbReference>
<feature type="compositionally biased region" description="Polar residues" evidence="1">
    <location>
        <begin position="1"/>
        <end position="12"/>
    </location>
</feature>
<feature type="region of interest" description="Disordered" evidence="1">
    <location>
        <begin position="330"/>
        <end position="370"/>
    </location>
</feature>
<feature type="region of interest" description="Disordered" evidence="1">
    <location>
        <begin position="396"/>
        <end position="435"/>
    </location>
</feature>